<gene>
    <name evidence="1" type="ORF">SAMN05216174_10510</name>
</gene>
<dbReference type="AlphaFoldDB" id="A0A1G6Q1R1"/>
<evidence type="ECO:0000313" key="1">
    <source>
        <dbReference type="EMBL" id="SDC85575.1"/>
    </source>
</evidence>
<accession>A0A1G6Q1R1</accession>
<reference evidence="2" key="1">
    <citation type="submission" date="2016-10" db="EMBL/GenBank/DDBJ databases">
        <authorList>
            <person name="Varghese N."/>
            <person name="Submissions S."/>
        </authorList>
    </citation>
    <scope>NUCLEOTIDE SEQUENCE [LARGE SCALE GENOMIC DNA]</scope>
    <source>
        <strain evidence="2">IBRC-M 10403</strain>
    </source>
</reference>
<protein>
    <submittedName>
        <fullName evidence="1">Uncharacterized protein</fullName>
    </submittedName>
</protein>
<dbReference type="Proteomes" id="UP000199501">
    <property type="component" value="Unassembled WGS sequence"/>
</dbReference>
<proteinExistence type="predicted"/>
<dbReference type="EMBL" id="FMZZ01000005">
    <property type="protein sequence ID" value="SDC85575.1"/>
    <property type="molecule type" value="Genomic_DNA"/>
</dbReference>
<sequence length="45" mass="5206">MCTLEVLDENAFMVTGFRDEDPQSERCRESAREIARKIYAAVQPE</sequence>
<organism evidence="1 2">
    <name type="scientific">Actinokineospora iranica</name>
    <dbReference type="NCBI Taxonomy" id="1271860"/>
    <lineage>
        <taxon>Bacteria</taxon>
        <taxon>Bacillati</taxon>
        <taxon>Actinomycetota</taxon>
        <taxon>Actinomycetes</taxon>
        <taxon>Pseudonocardiales</taxon>
        <taxon>Pseudonocardiaceae</taxon>
        <taxon>Actinokineospora</taxon>
    </lineage>
</organism>
<evidence type="ECO:0000313" key="2">
    <source>
        <dbReference type="Proteomes" id="UP000199501"/>
    </source>
</evidence>
<keyword evidence="2" id="KW-1185">Reference proteome</keyword>
<name>A0A1G6Q1R1_9PSEU</name>